<evidence type="ECO:0000313" key="2">
    <source>
        <dbReference type="EMBL" id="HIP90949.1"/>
    </source>
</evidence>
<reference evidence="2" key="1">
    <citation type="journal article" date="2020" name="ISME J.">
        <title>Gammaproteobacteria mediating utilization of methyl-, sulfur- and petroleum organic compounds in deep ocean hydrothermal plumes.</title>
        <authorList>
            <person name="Zhou Z."/>
            <person name="Liu Y."/>
            <person name="Pan J."/>
            <person name="Cron B.R."/>
            <person name="Toner B.M."/>
            <person name="Anantharaman K."/>
            <person name="Breier J.A."/>
            <person name="Dick G.J."/>
            <person name="Li M."/>
        </authorList>
    </citation>
    <scope>NUCLEOTIDE SEQUENCE</scope>
    <source>
        <strain evidence="1">SZUA-1453</strain>
        <strain evidence="2">SZUA-1471</strain>
    </source>
</reference>
<gene>
    <name evidence="1" type="ORF">EYH15_04630</name>
    <name evidence="2" type="ORF">EYH21_01435</name>
</gene>
<dbReference type="Proteomes" id="UP000643554">
    <property type="component" value="Unassembled WGS sequence"/>
</dbReference>
<comment type="caution">
    <text evidence="2">The sequence shown here is derived from an EMBL/GenBank/DDBJ whole genome shotgun (WGS) entry which is preliminary data.</text>
</comment>
<proteinExistence type="predicted"/>
<protein>
    <submittedName>
        <fullName evidence="2">CooT family nickel-binding protein</fullName>
    </submittedName>
</protein>
<organism evidence="2 3">
    <name type="scientific">Methanothermococcus okinawensis</name>
    <dbReference type="NCBI Taxonomy" id="155863"/>
    <lineage>
        <taxon>Archaea</taxon>
        <taxon>Methanobacteriati</taxon>
        <taxon>Methanobacteriota</taxon>
        <taxon>Methanomada group</taxon>
        <taxon>Methanococci</taxon>
        <taxon>Methanococcales</taxon>
        <taxon>Methanococcaceae</taxon>
        <taxon>Methanothermococcus</taxon>
    </lineage>
</organism>
<sequence>MCNLNLYLNDQLVMEDVMLVEKRGDKIIATDLFGESKEFQGEIVKIDLNNNMVLIRG</sequence>
<evidence type="ECO:0000313" key="3">
    <source>
        <dbReference type="Proteomes" id="UP000618343"/>
    </source>
</evidence>
<name>A0A833E4V2_9EURY</name>
<dbReference type="AlphaFoldDB" id="A0A833E4V2"/>
<accession>A0A833E4V2</accession>
<dbReference type="EMBL" id="DQUI01000074">
    <property type="protein sequence ID" value="HIP84754.1"/>
    <property type="molecule type" value="Genomic_DNA"/>
</dbReference>
<evidence type="ECO:0000313" key="1">
    <source>
        <dbReference type="EMBL" id="HIP84754.1"/>
    </source>
</evidence>
<dbReference type="Proteomes" id="UP000618343">
    <property type="component" value="Unassembled WGS sequence"/>
</dbReference>
<dbReference type="EMBL" id="DQUO01000013">
    <property type="protein sequence ID" value="HIP90949.1"/>
    <property type="molecule type" value="Genomic_DNA"/>
</dbReference>
<dbReference type="Pfam" id="PF10133">
    <property type="entry name" value="CooT"/>
    <property type="match status" value="1"/>
</dbReference>
<dbReference type="InterPro" id="IPR019300">
    <property type="entry name" value="CooT"/>
</dbReference>